<gene>
    <name evidence="2" type="ORF">Aory05_000755200</name>
</gene>
<evidence type="ECO:0000256" key="1">
    <source>
        <dbReference type="SAM" id="Coils"/>
    </source>
</evidence>
<proteinExistence type="predicted"/>
<keyword evidence="3" id="KW-1185">Reference proteome</keyword>
<dbReference type="Proteomes" id="UP001165189">
    <property type="component" value="Unassembled WGS sequence"/>
</dbReference>
<dbReference type="EMBL" id="BSYB01000030">
    <property type="protein sequence ID" value="GMG48902.1"/>
    <property type="molecule type" value="Genomic_DNA"/>
</dbReference>
<dbReference type="InterPro" id="IPR027417">
    <property type="entry name" value="P-loop_NTPase"/>
</dbReference>
<accession>A0ABQ6L0Z9</accession>
<evidence type="ECO:0000313" key="3">
    <source>
        <dbReference type="Proteomes" id="UP001165189"/>
    </source>
</evidence>
<keyword evidence="1" id="KW-0175">Coiled coil</keyword>
<evidence type="ECO:0000313" key="2">
    <source>
        <dbReference type="EMBL" id="GMG48902.1"/>
    </source>
</evidence>
<sequence length="449" mass="52419">MHSESESGYESQVSMDEPFTPMFKKEHQHDGQLPDITYVYSMQIPLIHLPFYSRFCFEINRPDDRVIAVMGITGVGKSTFISHFNEDALVGDSLMSCKPFPFPFPQFLTYLSLKKQSHLPNLPKTGTTEVGIHKAQIDNQRIYLIDTPGFDDTTRSDTDVLVEIADWLRFSYNSNIKLAGIIYLHRIKDVRMGGASIRNLMMFKKLCGEKCLSGVVLATTMWSNPPTEKEIKRESQLKSERKFWGEMIGHGSRVFRQDDGVRSATEIIRYILGRPQNVTLRIQEEMASGKSLGETAAGKEVQAEVERLRARYERQLNELRKEMREAERRQDLNHKREIEAVRAELEEELKSSKQQQSILRMDIDELQRERDAMHQQELSHREAIEELRRQRDAEREEMYEKEMAHKEALHQRDADLRVLRARDEYESRLLELETQMAREKNRRSGCVMM</sequence>
<reference evidence="2" key="1">
    <citation type="submission" date="2023-04" db="EMBL/GenBank/DDBJ databases">
        <title>Aspergillus oryzae var. brunneus NBRC 4377.</title>
        <authorList>
            <person name="Ichikawa N."/>
            <person name="Sato H."/>
            <person name="Tonouchi N."/>
        </authorList>
    </citation>
    <scope>NUCLEOTIDE SEQUENCE</scope>
    <source>
        <strain evidence="2">NBRC 4377</strain>
    </source>
</reference>
<protein>
    <submittedName>
        <fullName evidence="2">Unnamed protein product</fullName>
    </submittedName>
</protein>
<comment type="caution">
    <text evidence="2">The sequence shown here is derived from an EMBL/GenBank/DDBJ whole genome shotgun (WGS) entry which is preliminary data.</text>
</comment>
<name>A0ABQ6L0Z9_ASPOZ</name>
<organism evidence="2 3">
    <name type="scientific">Aspergillus oryzae var. brunneus</name>
    <dbReference type="NCBI Taxonomy" id="332754"/>
    <lineage>
        <taxon>Eukaryota</taxon>
        <taxon>Fungi</taxon>
        <taxon>Dikarya</taxon>
        <taxon>Ascomycota</taxon>
        <taxon>Pezizomycotina</taxon>
        <taxon>Eurotiomycetes</taxon>
        <taxon>Eurotiomycetidae</taxon>
        <taxon>Eurotiales</taxon>
        <taxon>Aspergillaceae</taxon>
        <taxon>Aspergillus</taxon>
        <taxon>Aspergillus subgen. Circumdati</taxon>
    </lineage>
</organism>
<dbReference type="SUPFAM" id="SSF52540">
    <property type="entry name" value="P-loop containing nucleoside triphosphate hydrolases"/>
    <property type="match status" value="2"/>
</dbReference>
<dbReference type="Gene3D" id="3.40.50.300">
    <property type="entry name" value="P-loop containing nucleotide triphosphate hydrolases"/>
    <property type="match status" value="1"/>
</dbReference>
<feature type="coiled-coil region" evidence="1">
    <location>
        <begin position="298"/>
        <end position="442"/>
    </location>
</feature>